<evidence type="ECO:0000256" key="1">
    <source>
        <dbReference type="SAM" id="MobiDB-lite"/>
    </source>
</evidence>
<feature type="region of interest" description="Disordered" evidence="1">
    <location>
        <begin position="98"/>
        <end position="141"/>
    </location>
</feature>
<reference evidence="2" key="1">
    <citation type="journal article" date="2022" name="Int. J. Mol. Sci.">
        <title>Draft Genome of Tanacetum Coccineum: Genomic Comparison of Closely Related Tanacetum-Family Plants.</title>
        <authorList>
            <person name="Yamashiro T."/>
            <person name="Shiraishi A."/>
            <person name="Nakayama K."/>
            <person name="Satake H."/>
        </authorList>
    </citation>
    <scope>NUCLEOTIDE SEQUENCE</scope>
</reference>
<dbReference type="Proteomes" id="UP001151760">
    <property type="component" value="Unassembled WGS sequence"/>
</dbReference>
<accession>A0ABQ5G229</accession>
<protein>
    <submittedName>
        <fullName evidence="2">Uncharacterized protein</fullName>
    </submittedName>
</protein>
<comment type="caution">
    <text evidence="2">The sequence shown here is derived from an EMBL/GenBank/DDBJ whole genome shotgun (WGS) entry which is preliminary data.</text>
</comment>
<evidence type="ECO:0000313" key="2">
    <source>
        <dbReference type="EMBL" id="GJT69673.1"/>
    </source>
</evidence>
<gene>
    <name evidence="2" type="ORF">Tco_1028959</name>
</gene>
<feature type="compositionally biased region" description="Acidic residues" evidence="1">
    <location>
        <begin position="127"/>
        <end position="141"/>
    </location>
</feature>
<evidence type="ECO:0000313" key="3">
    <source>
        <dbReference type="Proteomes" id="UP001151760"/>
    </source>
</evidence>
<organism evidence="2 3">
    <name type="scientific">Tanacetum coccineum</name>
    <dbReference type="NCBI Taxonomy" id="301880"/>
    <lineage>
        <taxon>Eukaryota</taxon>
        <taxon>Viridiplantae</taxon>
        <taxon>Streptophyta</taxon>
        <taxon>Embryophyta</taxon>
        <taxon>Tracheophyta</taxon>
        <taxon>Spermatophyta</taxon>
        <taxon>Magnoliopsida</taxon>
        <taxon>eudicotyledons</taxon>
        <taxon>Gunneridae</taxon>
        <taxon>Pentapetalae</taxon>
        <taxon>asterids</taxon>
        <taxon>campanulids</taxon>
        <taxon>Asterales</taxon>
        <taxon>Asteraceae</taxon>
        <taxon>Asteroideae</taxon>
        <taxon>Anthemideae</taxon>
        <taxon>Anthemidinae</taxon>
        <taxon>Tanacetum</taxon>
    </lineage>
</organism>
<reference evidence="2" key="2">
    <citation type="submission" date="2022-01" db="EMBL/GenBank/DDBJ databases">
        <authorList>
            <person name="Yamashiro T."/>
            <person name="Shiraishi A."/>
            <person name="Satake H."/>
            <person name="Nakayama K."/>
        </authorList>
    </citation>
    <scope>NUCLEOTIDE SEQUENCE</scope>
</reference>
<feature type="compositionally biased region" description="Basic and acidic residues" evidence="1">
    <location>
        <begin position="114"/>
        <end position="126"/>
    </location>
</feature>
<sequence length="141" mass="15908">MEISNVLFALGIAELFYEAEERNALYASTPCQDYAYSGRIAPIYRGYHHHPYYCHGAPEEPEQAPPPSPNYKPLVPGLSTPEFLTLIADEVISRPEEHHLSLLQTHPLSSVTRYKPESDRRGGPRTEDDEEDPEEESTPAD</sequence>
<name>A0ABQ5G229_9ASTR</name>
<keyword evidence="3" id="KW-1185">Reference proteome</keyword>
<dbReference type="EMBL" id="BQNB010018009">
    <property type="protein sequence ID" value="GJT69673.1"/>
    <property type="molecule type" value="Genomic_DNA"/>
</dbReference>
<proteinExistence type="predicted"/>
<feature type="compositionally biased region" description="Polar residues" evidence="1">
    <location>
        <begin position="102"/>
        <end position="112"/>
    </location>
</feature>